<protein>
    <recommendedName>
        <fullName evidence="4">Type VII secretion system (Wss) protein ESAT-6</fullName>
    </recommendedName>
</protein>
<evidence type="ECO:0000313" key="3">
    <source>
        <dbReference type="Proteomes" id="UP001500665"/>
    </source>
</evidence>
<evidence type="ECO:0000256" key="1">
    <source>
        <dbReference type="SAM" id="MobiDB-lite"/>
    </source>
</evidence>
<evidence type="ECO:0000313" key="2">
    <source>
        <dbReference type="EMBL" id="GAA0954107.1"/>
    </source>
</evidence>
<proteinExistence type="predicted"/>
<name>A0ABN1RAM8_9ACTN</name>
<dbReference type="Proteomes" id="UP001500665">
    <property type="component" value="Unassembled WGS sequence"/>
</dbReference>
<sequence length="110" mass="12039">MGMPAAPPPPGSVPPPYTPATVPPGSVPNPAYRELFQRYSAAYRNIDQMREALNPAVRTFNATDAWLGPEARVWGNSLLKGQKDIRKAADSILWSIYEKLTSTERSLPTG</sequence>
<evidence type="ECO:0008006" key="4">
    <source>
        <dbReference type="Google" id="ProtNLM"/>
    </source>
</evidence>
<reference evidence="2 3" key="1">
    <citation type="journal article" date="2019" name="Int. J. Syst. Evol. Microbiol.">
        <title>The Global Catalogue of Microorganisms (GCM) 10K type strain sequencing project: providing services to taxonomists for standard genome sequencing and annotation.</title>
        <authorList>
            <consortium name="The Broad Institute Genomics Platform"/>
            <consortium name="The Broad Institute Genome Sequencing Center for Infectious Disease"/>
            <person name="Wu L."/>
            <person name="Ma J."/>
        </authorList>
    </citation>
    <scope>NUCLEOTIDE SEQUENCE [LARGE SCALE GENOMIC DNA]</scope>
    <source>
        <strain evidence="2 3">JCM 10696</strain>
    </source>
</reference>
<feature type="region of interest" description="Disordered" evidence="1">
    <location>
        <begin position="1"/>
        <end position="26"/>
    </location>
</feature>
<comment type="caution">
    <text evidence="2">The sequence shown here is derived from an EMBL/GenBank/DDBJ whole genome shotgun (WGS) entry which is preliminary data.</text>
</comment>
<dbReference type="RefSeq" id="WP_344242082.1">
    <property type="nucleotide sequence ID" value="NZ_BAAAHH010000014.1"/>
</dbReference>
<dbReference type="EMBL" id="BAAAHH010000014">
    <property type="protein sequence ID" value="GAA0954107.1"/>
    <property type="molecule type" value="Genomic_DNA"/>
</dbReference>
<accession>A0ABN1RAM8</accession>
<gene>
    <name evidence="2" type="ORF">GCM10009550_36950</name>
</gene>
<keyword evidence="3" id="KW-1185">Reference proteome</keyword>
<organism evidence="2 3">
    <name type="scientific">Actinocorallia libanotica</name>
    <dbReference type="NCBI Taxonomy" id="46162"/>
    <lineage>
        <taxon>Bacteria</taxon>
        <taxon>Bacillati</taxon>
        <taxon>Actinomycetota</taxon>
        <taxon>Actinomycetes</taxon>
        <taxon>Streptosporangiales</taxon>
        <taxon>Thermomonosporaceae</taxon>
        <taxon>Actinocorallia</taxon>
    </lineage>
</organism>